<reference evidence="1 2" key="1">
    <citation type="submission" date="2017-11" db="EMBL/GenBank/DDBJ databases">
        <title>De-novo sequencing of pomegranate (Punica granatum L.) genome.</title>
        <authorList>
            <person name="Akparov Z."/>
            <person name="Amiraslanov A."/>
            <person name="Hajiyeva S."/>
            <person name="Abbasov M."/>
            <person name="Kaur K."/>
            <person name="Hamwieh A."/>
            <person name="Solovyev V."/>
            <person name="Salamov A."/>
            <person name="Braich B."/>
            <person name="Kosarev P."/>
            <person name="Mahmoud A."/>
            <person name="Hajiyev E."/>
            <person name="Babayeva S."/>
            <person name="Izzatullayeva V."/>
            <person name="Mammadov A."/>
            <person name="Mammadov A."/>
            <person name="Sharifova S."/>
            <person name="Ojaghi J."/>
            <person name="Eynullazada K."/>
            <person name="Bayramov B."/>
            <person name="Abdulazimova A."/>
            <person name="Shahmuradov I."/>
        </authorList>
    </citation>
    <scope>NUCLEOTIDE SEQUENCE [LARGE SCALE GENOMIC DNA]</scope>
    <source>
        <strain evidence="2">cv. AG2017</strain>
        <tissue evidence="1">Leaf</tissue>
    </source>
</reference>
<organism evidence="1 2">
    <name type="scientific">Punica granatum</name>
    <name type="common">Pomegranate</name>
    <dbReference type="NCBI Taxonomy" id="22663"/>
    <lineage>
        <taxon>Eukaryota</taxon>
        <taxon>Viridiplantae</taxon>
        <taxon>Streptophyta</taxon>
        <taxon>Embryophyta</taxon>
        <taxon>Tracheophyta</taxon>
        <taxon>Spermatophyta</taxon>
        <taxon>Magnoliopsida</taxon>
        <taxon>eudicotyledons</taxon>
        <taxon>Gunneridae</taxon>
        <taxon>Pentapetalae</taxon>
        <taxon>rosids</taxon>
        <taxon>malvids</taxon>
        <taxon>Myrtales</taxon>
        <taxon>Lythraceae</taxon>
        <taxon>Punica</taxon>
    </lineage>
</organism>
<protein>
    <submittedName>
        <fullName evidence="1">Uncharacterized protein</fullName>
    </submittedName>
</protein>
<dbReference type="AlphaFoldDB" id="A0A2I0HFG7"/>
<dbReference type="EMBL" id="PGOL01036541">
    <property type="protein sequence ID" value="PKI26124.1"/>
    <property type="molecule type" value="Genomic_DNA"/>
</dbReference>
<name>A0A2I0HFG7_PUNGR</name>
<dbReference type="Proteomes" id="UP000233551">
    <property type="component" value="Unassembled WGS sequence"/>
</dbReference>
<keyword evidence="2" id="KW-1185">Reference proteome</keyword>
<sequence length="53" mass="5851">VKSYDSRFYDSRPILGRITIRTILLATPPPGLPENCHEKPQLSFSAPIKSPAA</sequence>
<gene>
    <name evidence="1" type="ORF">CRG98_049187</name>
</gene>
<feature type="non-terminal residue" evidence="1">
    <location>
        <position position="53"/>
    </location>
</feature>
<comment type="caution">
    <text evidence="1">The sequence shown here is derived from an EMBL/GenBank/DDBJ whole genome shotgun (WGS) entry which is preliminary data.</text>
</comment>
<accession>A0A2I0HFG7</accession>
<evidence type="ECO:0000313" key="2">
    <source>
        <dbReference type="Proteomes" id="UP000233551"/>
    </source>
</evidence>
<evidence type="ECO:0000313" key="1">
    <source>
        <dbReference type="EMBL" id="PKI26124.1"/>
    </source>
</evidence>
<feature type="non-terminal residue" evidence="1">
    <location>
        <position position="1"/>
    </location>
</feature>
<proteinExistence type="predicted"/>